<gene>
    <name evidence="11 12" type="primary">LOC108565297</name>
</gene>
<protein>
    <submittedName>
        <fullName evidence="11 12">Transcriptional repressor CTCF-like</fullName>
    </submittedName>
</protein>
<feature type="domain" description="C2H2-type" evidence="9">
    <location>
        <begin position="367"/>
        <end position="395"/>
    </location>
</feature>
<sequence length="663" mass="75774">MSAQFTATEIKLEGDTGENVTEIQSYLEGFQKEIESGDGTIATVAEIEEGEGETEEGTYFVDQAGHYYYQAKGESQPVMTVVPALNEEENGEEFIINAENEEEGVDEDGAKHQNNFQRITVVPTGTDSGSNELSYVLIVQQPDEKEGEQTDGDQDMTVYDFDEGEEAGIVDSEAEDDKSKIVKIFPRKSQVVTQAHMCNYCNYTSPKRYLLSRHMKSHSEERPHKCSVCERGFKTLASLQNHVNTHTGTKPHLCKYCDAAFTTSGELVRHVRYRHTHEKPHKCNECDYASVELSKLKRHIRCHTGERPYQCPQCTYASPDTFKLKRHLRIHTGEKPYKCDICQQCFTQSNSLKAHKLTHFAGDKPVFQCELCPTTCGRKTDLRIHVQKLHTSDKPLKCKRCGKQFPDRYSYKLHNKTHEGEKCFKCELCPYASISARHLESHMLIHTDQKPYHCSQCDQSFRQKQLLKRHQNLYHNPTYVPPPPKEKTHECPECGRAFRHKGNLIRHMAMHDPDSMLQEKQLALKLGRQKKIQIIDGQQVEVMPGMDSDEEEEEEDEEDEEEEETELVGVESPDGQQYVVLEVIQLADGEEQAMVVDGQNEMLGEPMLQDDMVLKAITNSRRIEKQEQKKASTHDMETCFGFDEDDDDDVEIGKESITLLGMD</sequence>
<evidence type="ECO:0000313" key="11">
    <source>
        <dbReference type="RefSeq" id="XP_017780169.1"/>
    </source>
</evidence>
<feature type="domain" description="C2H2-type" evidence="9">
    <location>
        <begin position="424"/>
        <end position="451"/>
    </location>
</feature>
<dbReference type="RefSeq" id="XP_017780170.1">
    <property type="nucleotide sequence ID" value="XM_017924681.1"/>
</dbReference>
<reference evidence="11 12" key="1">
    <citation type="submission" date="2025-05" db="UniProtKB">
        <authorList>
            <consortium name="RefSeq"/>
        </authorList>
    </citation>
    <scope>IDENTIFICATION</scope>
    <source>
        <tissue evidence="11 12">Whole Larva</tissue>
    </source>
</reference>
<feature type="region of interest" description="Disordered" evidence="8">
    <location>
        <begin position="624"/>
        <end position="647"/>
    </location>
</feature>
<evidence type="ECO:0000256" key="2">
    <source>
        <dbReference type="ARBA" id="ARBA00022723"/>
    </source>
</evidence>
<comment type="subcellular location">
    <subcellularLocation>
        <location evidence="1">Nucleus</location>
    </subcellularLocation>
</comment>
<keyword evidence="5" id="KW-0862">Zinc</keyword>
<evidence type="ECO:0000256" key="4">
    <source>
        <dbReference type="ARBA" id="ARBA00022771"/>
    </source>
</evidence>
<feature type="domain" description="C2H2-type" evidence="9">
    <location>
        <begin position="224"/>
        <end position="251"/>
    </location>
</feature>
<dbReference type="SMART" id="SM00355">
    <property type="entry name" value="ZnF_C2H2"/>
    <property type="match status" value="11"/>
</dbReference>
<proteinExistence type="predicted"/>
<feature type="domain" description="C2H2-type" evidence="9">
    <location>
        <begin position="252"/>
        <end position="280"/>
    </location>
</feature>
<dbReference type="InterPro" id="IPR036236">
    <property type="entry name" value="Znf_C2H2_sf"/>
</dbReference>
<keyword evidence="2" id="KW-0479">Metal-binding</keyword>
<feature type="compositionally biased region" description="Acidic residues" evidence="8">
    <location>
        <begin position="547"/>
        <end position="566"/>
    </location>
</feature>
<evidence type="ECO:0000256" key="5">
    <source>
        <dbReference type="ARBA" id="ARBA00022833"/>
    </source>
</evidence>
<keyword evidence="6" id="KW-0539">Nucleus</keyword>
<evidence type="ECO:0000259" key="9">
    <source>
        <dbReference type="PROSITE" id="PS50157"/>
    </source>
</evidence>
<dbReference type="PROSITE" id="PS50157">
    <property type="entry name" value="ZINC_FINGER_C2H2_2"/>
    <property type="match status" value="11"/>
</dbReference>
<dbReference type="Gene3D" id="3.30.160.60">
    <property type="entry name" value="Classic Zinc Finger"/>
    <property type="match status" value="9"/>
</dbReference>
<dbReference type="PANTHER" id="PTHR24408:SF34">
    <property type="entry name" value="ZINC FINGER PROTEIN 672-RELATED"/>
    <property type="match status" value="1"/>
</dbReference>
<feature type="domain" description="C2H2-type" evidence="9">
    <location>
        <begin position="452"/>
        <end position="475"/>
    </location>
</feature>
<keyword evidence="10" id="KW-1185">Reference proteome</keyword>
<keyword evidence="4 7" id="KW-0863">Zinc-finger</keyword>
<accession>A0ABM1N020</accession>
<evidence type="ECO:0000313" key="12">
    <source>
        <dbReference type="RefSeq" id="XP_017780170.1"/>
    </source>
</evidence>
<evidence type="ECO:0000256" key="8">
    <source>
        <dbReference type="SAM" id="MobiDB-lite"/>
    </source>
</evidence>
<evidence type="ECO:0000256" key="1">
    <source>
        <dbReference type="ARBA" id="ARBA00004123"/>
    </source>
</evidence>
<dbReference type="PANTHER" id="PTHR24408">
    <property type="entry name" value="ZINC FINGER PROTEIN"/>
    <property type="match status" value="1"/>
</dbReference>
<dbReference type="Proteomes" id="UP000695000">
    <property type="component" value="Unplaced"/>
</dbReference>
<dbReference type="SUPFAM" id="SSF57667">
    <property type="entry name" value="beta-beta-alpha zinc fingers"/>
    <property type="match status" value="6"/>
</dbReference>
<dbReference type="Pfam" id="PF00096">
    <property type="entry name" value="zf-C2H2"/>
    <property type="match status" value="6"/>
</dbReference>
<feature type="domain" description="C2H2-type" evidence="9">
    <location>
        <begin position="196"/>
        <end position="223"/>
    </location>
</feature>
<organism evidence="10 12">
    <name type="scientific">Nicrophorus vespilloides</name>
    <name type="common">Boreal carrion beetle</name>
    <dbReference type="NCBI Taxonomy" id="110193"/>
    <lineage>
        <taxon>Eukaryota</taxon>
        <taxon>Metazoa</taxon>
        <taxon>Ecdysozoa</taxon>
        <taxon>Arthropoda</taxon>
        <taxon>Hexapoda</taxon>
        <taxon>Insecta</taxon>
        <taxon>Pterygota</taxon>
        <taxon>Neoptera</taxon>
        <taxon>Endopterygota</taxon>
        <taxon>Coleoptera</taxon>
        <taxon>Polyphaga</taxon>
        <taxon>Staphyliniformia</taxon>
        <taxon>Silphidae</taxon>
        <taxon>Nicrophorinae</taxon>
        <taxon>Nicrophorus</taxon>
    </lineage>
</organism>
<dbReference type="Pfam" id="PF23611">
    <property type="entry name" value="zf-C2H2_16"/>
    <property type="match status" value="1"/>
</dbReference>
<evidence type="ECO:0000256" key="3">
    <source>
        <dbReference type="ARBA" id="ARBA00022737"/>
    </source>
</evidence>
<keyword evidence="3" id="KW-0677">Repeat</keyword>
<dbReference type="RefSeq" id="XP_017780169.1">
    <property type="nucleotide sequence ID" value="XM_017924680.1"/>
</dbReference>
<feature type="domain" description="C2H2-type" evidence="9">
    <location>
        <begin position="281"/>
        <end position="308"/>
    </location>
</feature>
<name>A0ABM1N020_NICVS</name>
<feature type="compositionally biased region" description="Basic and acidic residues" evidence="8">
    <location>
        <begin position="624"/>
        <end position="637"/>
    </location>
</feature>
<feature type="domain" description="C2H2-type" evidence="9">
    <location>
        <begin position="396"/>
        <end position="423"/>
    </location>
</feature>
<feature type="domain" description="C2H2-type" evidence="9">
    <location>
        <begin position="489"/>
        <end position="516"/>
    </location>
</feature>
<dbReference type="GeneID" id="108565297"/>
<dbReference type="PROSITE" id="PS00028">
    <property type="entry name" value="ZINC_FINGER_C2H2_1"/>
    <property type="match status" value="7"/>
</dbReference>
<dbReference type="InterPro" id="IPR056438">
    <property type="entry name" value="Znf-C2H2_CTCF"/>
</dbReference>
<evidence type="ECO:0000256" key="7">
    <source>
        <dbReference type="PROSITE-ProRule" id="PRU00042"/>
    </source>
</evidence>
<evidence type="ECO:0000256" key="6">
    <source>
        <dbReference type="ARBA" id="ARBA00023242"/>
    </source>
</evidence>
<feature type="domain" description="C2H2-type" evidence="9">
    <location>
        <begin position="309"/>
        <end position="336"/>
    </location>
</feature>
<evidence type="ECO:0000313" key="10">
    <source>
        <dbReference type="Proteomes" id="UP000695000"/>
    </source>
</evidence>
<dbReference type="InterPro" id="IPR013087">
    <property type="entry name" value="Znf_C2H2_type"/>
</dbReference>
<feature type="domain" description="C2H2-type" evidence="9">
    <location>
        <begin position="337"/>
        <end position="365"/>
    </location>
</feature>
<feature type="region of interest" description="Disordered" evidence="8">
    <location>
        <begin position="540"/>
        <end position="573"/>
    </location>
</feature>